<feature type="region of interest" description="Disordered" evidence="1">
    <location>
        <begin position="81"/>
        <end position="159"/>
    </location>
</feature>
<name>A0A818ERL4_9BILA</name>
<gene>
    <name evidence="2" type="ORF">KIK155_LOCUS13214</name>
</gene>
<organism evidence="2 3">
    <name type="scientific">Rotaria socialis</name>
    <dbReference type="NCBI Taxonomy" id="392032"/>
    <lineage>
        <taxon>Eukaryota</taxon>
        <taxon>Metazoa</taxon>
        <taxon>Spiralia</taxon>
        <taxon>Gnathifera</taxon>
        <taxon>Rotifera</taxon>
        <taxon>Eurotatoria</taxon>
        <taxon>Bdelloidea</taxon>
        <taxon>Philodinida</taxon>
        <taxon>Philodinidae</taxon>
        <taxon>Rotaria</taxon>
    </lineage>
</organism>
<dbReference type="Proteomes" id="UP000663865">
    <property type="component" value="Unassembled WGS sequence"/>
</dbReference>
<feature type="compositionally biased region" description="Acidic residues" evidence="1">
    <location>
        <begin position="96"/>
        <end position="113"/>
    </location>
</feature>
<evidence type="ECO:0000313" key="2">
    <source>
        <dbReference type="EMBL" id="CAF3462750.1"/>
    </source>
</evidence>
<evidence type="ECO:0000313" key="3">
    <source>
        <dbReference type="Proteomes" id="UP000663865"/>
    </source>
</evidence>
<dbReference type="EMBL" id="CAJNYV010002215">
    <property type="protein sequence ID" value="CAF3462750.1"/>
    <property type="molecule type" value="Genomic_DNA"/>
</dbReference>
<feature type="compositionally biased region" description="Basic and acidic residues" evidence="1">
    <location>
        <begin position="142"/>
        <end position="159"/>
    </location>
</feature>
<dbReference type="InterPro" id="IPR004242">
    <property type="entry name" value="Transposase_21"/>
</dbReference>
<accession>A0A818ERL4</accession>
<protein>
    <submittedName>
        <fullName evidence="2">Uncharacterized protein</fullName>
    </submittedName>
</protein>
<comment type="caution">
    <text evidence="2">The sequence shown here is derived from an EMBL/GenBank/DDBJ whole genome shotgun (WGS) entry which is preliminary data.</text>
</comment>
<proteinExistence type="predicted"/>
<sequence>MVKCVKKTTAPVNTKKANEKENFLRSKVISSKKIQKLEPGDEVSFGQRGGRIRGIVLMIGAESQCENSRRIIEKTTTVKNKTNKNKAKTIDKAESETDDMNNVEANDDGESDEDIKSIDAEEVSSGDEKGAESTASSQKRKLLSDSDDKPFSKYSRNLDGKSAQTGVYGALQRKIDSLESQALEYQTTWMPRPTDQTTIDYLIDIGKILSGEANLDPDEKSEILLNITTTLDLTEKQLETCKGKNIRVTVRQIMKMLHPDPPNDFKFAEVDRNHVAAVREYAHLVHPREEKLYTDDDLNHVMGNLFAALYQHNVDEVNIDPEIDDIIDINSININNTIDDPIISNVNVSESRFLNDAIDKIKQLSCDESNIITEKDISCALVLLKKRHCLSARCMDDIISLLRTFNVPNVPSSWYRLKKSLTATQLTPIQSFICSECQEVSTSSALCSQCNCHFSSTNKPNYFFSFPIQSQVERILHYNRDILPTRRCYAVSMKDICDGALHQKLQSEIQESFLTLTLNVDGIQPNKGSQKTIWPILLVINELPLKRRFAIENIILAGVWPGPSKPSRTEMSIFFRPLVEELVTLEQGAKFQYQDDNNSSTSARIFLIGACCDKPTQALLQFLPEPIATFGCKRCEVEGRVSD</sequence>
<reference evidence="2" key="1">
    <citation type="submission" date="2021-02" db="EMBL/GenBank/DDBJ databases">
        <authorList>
            <person name="Nowell W R."/>
        </authorList>
    </citation>
    <scope>NUCLEOTIDE SEQUENCE</scope>
</reference>
<dbReference type="Pfam" id="PF02992">
    <property type="entry name" value="Transposase_21"/>
    <property type="match status" value="1"/>
</dbReference>
<evidence type="ECO:0000256" key="1">
    <source>
        <dbReference type="SAM" id="MobiDB-lite"/>
    </source>
</evidence>
<dbReference type="AlphaFoldDB" id="A0A818ERL4"/>